<feature type="domain" description="C2H2-type" evidence="7">
    <location>
        <begin position="112"/>
        <end position="139"/>
    </location>
</feature>
<dbReference type="InterPro" id="IPR013087">
    <property type="entry name" value="Znf_C2H2_type"/>
</dbReference>
<evidence type="ECO:0000256" key="1">
    <source>
        <dbReference type="ARBA" id="ARBA00022723"/>
    </source>
</evidence>
<gene>
    <name evidence="8" type="ORF">NQ317_011449</name>
</gene>
<dbReference type="InterPro" id="IPR036236">
    <property type="entry name" value="Znf_C2H2_sf"/>
</dbReference>
<keyword evidence="4" id="KW-0862">Zinc</keyword>
<comment type="caution">
    <text evidence="8">The sequence shown here is derived from an EMBL/GenBank/DDBJ whole genome shotgun (WGS) entry which is preliminary data.</text>
</comment>
<evidence type="ECO:0000256" key="2">
    <source>
        <dbReference type="ARBA" id="ARBA00022737"/>
    </source>
</evidence>
<name>A0ABQ9IV31_9CUCU</name>
<feature type="domain" description="C2H2-type" evidence="7">
    <location>
        <begin position="19"/>
        <end position="48"/>
    </location>
</feature>
<feature type="domain" description="C2H2-type" evidence="7">
    <location>
        <begin position="80"/>
        <end position="105"/>
    </location>
</feature>
<keyword evidence="3 5" id="KW-0863">Zinc-finger</keyword>
<evidence type="ECO:0000256" key="3">
    <source>
        <dbReference type="ARBA" id="ARBA00022771"/>
    </source>
</evidence>
<protein>
    <recommendedName>
        <fullName evidence="7">C2H2-type domain-containing protein</fullName>
    </recommendedName>
</protein>
<dbReference type="PANTHER" id="PTHR19818:SF139">
    <property type="entry name" value="PAIR-RULE PROTEIN ODD-PAIRED"/>
    <property type="match status" value="1"/>
</dbReference>
<evidence type="ECO:0000256" key="4">
    <source>
        <dbReference type="ARBA" id="ARBA00022833"/>
    </source>
</evidence>
<dbReference type="Pfam" id="PF00096">
    <property type="entry name" value="zf-C2H2"/>
    <property type="match status" value="2"/>
</dbReference>
<keyword evidence="9" id="KW-1185">Reference proteome</keyword>
<organism evidence="8 9">
    <name type="scientific">Molorchus minor</name>
    <dbReference type="NCBI Taxonomy" id="1323400"/>
    <lineage>
        <taxon>Eukaryota</taxon>
        <taxon>Metazoa</taxon>
        <taxon>Ecdysozoa</taxon>
        <taxon>Arthropoda</taxon>
        <taxon>Hexapoda</taxon>
        <taxon>Insecta</taxon>
        <taxon>Pterygota</taxon>
        <taxon>Neoptera</taxon>
        <taxon>Endopterygota</taxon>
        <taxon>Coleoptera</taxon>
        <taxon>Polyphaga</taxon>
        <taxon>Cucujiformia</taxon>
        <taxon>Chrysomeloidea</taxon>
        <taxon>Cerambycidae</taxon>
        <taxon>Lamiinae</taxon>
        <taxon>Monochamini</taxon>
        <taxon>Molorchus</taxon>
    </lineage>
</organism>
<dbReference type="PROSITE" id="PS50157">
    <property type="entry name" value="ZINC_FINGER_C2H2_2"/>
    <property type="match status" value="4"/>
</dbReference>
<evidence type="ECO:0000313" key="9">
    <source>
        <dbReference type="Proteomes" id="UP001162164"/>
    </source>
</evidence>
<dbReference type="EMBL" id="JAPWTJ010002364">
    <property type="protein sequence ID" value="KAJ8966462.1"/>
    <property type="molecule type" value="Genomic_DNA"/>
</dbReference>
<evidence type="ECO:0000313" key="8">
    <source>
        <dbReference type="EMBL" id="KAJ8966462.1"/>
    </source>
</evidence>
<accession>A0ABQ9IV31</accession>
<dbReference type="Gene3D" id="3.30.160.60">
    <property type="entry name" value="Classic Zinc Finger"/>
    <property type="match status" value="7"/>
</dbReference>
<reference evidence="8" key="1">
    <citation type="journal article" date="2023" name="Insect Mol. Biol.">
        <title>Genome sequencing provides insights into the evolution of gene families encoding plant cell wall-degrading enzymes in longhorned beetles.</title>
        <authorList>
            <person name="Shin N.R."/>
            <person name="Okamura Y."/>
            <person name="Kirsch R."/>
            <person name="Pauchet Y."/>
        </authorList>
    </citation>
    <scope>NUCLEOTIDE SEQUENCE</scope>
    <source>
        <strain evidence="8">MMC_N1</strain>
    </source>
</reference>
<feature type="compositionally biased region" description="Basic residues" evidence="6">
    <location>
        <begin position="286"/>
        <end position="304"/>
    </location>
</feature>
<proteinExistence type="predicted"/>
<dbReference type="Proteomes" id="UP001162164">
    <property type="component" value="Unassembled WGS sequence"/>
</dbReference>
<keyword evidence="1" id="KW-0479">Metal-binding</keyword>
<sequence length="394" mass="45503">MDSSTASNLVEAQTKGKLHKCPMDNCSAAYTKQWKLTNHLRKHTGERPYVCDIPGCQFSYTTVAHLKRHKCLVHEKACEVVCKVEGCGKVFNNKYSLKKHCNQLHEPVDYAFHCLHCSEGFNKKRQLRVHIFTHTGDTPYKCTKCNLGFTKLHLYNKHKSNHKTYTCDCGKVFEKWSLFCEHRKASCHIKKIDHKCIICNKVFTTKTNLNQHSLTHVEESQIDIHRCPYMGCTRSYKYKKNLNSHIASFHEKINETVVNKCTVPGCERVLKTKRLLKLHLERIHNKPKIKKKRLPRKDKGKSKKSMASILSGVILPYNEHKNLLTNSDHPSNIEPIEDTPKQKDTAGNGTDNVRRIKKKSIHESEETVESNKSSINITDKVVKKKQNREVAEQF</sequence>
<dbReference type="PROSITE" id="PS00028">
    <property type="entry name" value="ZINC_FINGER_C2H2_1"/>
    <property type="match status" value="8"/>
</dbReference>
<evidence type="ECO:0000259" key="7">
    <source>
        <dbReference type="PROSITE" id="PS50157"/>
    </source>
</evidence>
<evidence type="ECO:0000256" key="5">
    <source>
        <dbReference type="PROSITE-ProRule" id="PRU00042"/>
    </source>
</evidence>
<feature type="region of interest" description="Disordered" evidence="6">
    <location>
        <begin position="325"/>
        <end position="375"/>
    </location>
</feature>
<feature type="domain" description="C2H2-type" evidence="7">
    <location>
        <begin position="194"/>
        <end position="221"/>
    </location>
</feature>
<dbReference type="SUPFAM" id="SSF57667">
    <property type="entry name" value="beta-beta-alpha zinc fingers"/>
    <property type="match status" value="4"/>
</dbReference>
<feature type="region of interest" description="Disordered" evidence="6">
    <location>
        <begin position="286"/>
        <end position="305"/>
    </location>
</feature>
<dbReference type="Pfam" id="PF13894">
    <property type="entry name" value="zf-C2H2_4"/>
    <property type="match status" value="1"/>
</dbReference>
<dbReference type="PANTHER" id="PTHR19818">
    <property type="entry name" value="ZINC FINGER PROTEIN ZIC AND GLI"/>
    <property type="match status" value="1"/>
</dbReference>
<keyword evidence="2" id="KW-0677">Repeat</keyword>
<evidence type="ECO:0000256" key="6">
    <source>
        <dbReference type="SAM" id="MobiDB-lite"/>
    </source>
</evidence>
<dbReference type="InterPro" id="IPR050329">
    <property type="entry name" value="GLI_C2H2-zinc-finger"/>
</dbReference>
<dbReference type="SMART" id="SM00355">
    <property type="entry name" value="ZnF_C2H2"/>
    <property type="match status" value="9"/>
</dbReference>